<accession>A0A074RE21</accession>
<protein>
    <submittedName>
        <fullName evidence="4">WD40-repeat protein (Notchless protein), related protein</fullName>
    </submittedName>
</protein>
<evidence type="ECO:0000256" key="2">
    <source>
        <dbReference type="ARBA" id="ARBA00022737"/>
    </source>
</evidence>
<keyword evidence="1 3" id="KW-0853">WD repeat</keyword>
<name>A0A074RE21_9AGAM</name>
<dbReference type="PRINTS" id="PR00320">
    <property type="entry name" value="GPROTEINBRPT"/>
</dbReference>
<proteinExistence type="predicted"/>
<feature type="repeat" description="WD" evidence="3">
    <location>
        <begin position="150"/>
        <end position="191"/>
    </location>
</feature>
<comment type="caution">
    <text evidence="4">The sequence shown here is derived from an EMBL/GenBank/DDBJ whole genome shotgun (WGS) entry which is preliminary data.</text>
</comment>
<dbReference type="PROSITE" id="PS00678">
    <property type="entry name" value="WD_REPEATS_1"/>
    <property type="match status" value="1"/>
</dbReference>
<evidence type="ECO:0000256" key="3">
    <source>
        <dbReference type="PROSITE-ProRule" id="PRU00221"/>
    </source>
</evidence>
<keyword evidence="5" id="KW-1185">Reference proteome</keyword>
<evidence type="ECO:0000313" key="4">
    <source>
        <dbReference type="EMBL" id="KEP45381.1"/>
    </source>
</evidence>
<dbReference type="InterPro" id="IPR050349">
    <property type="entry name" value="WD_LIS1/nudF_dynein_reg"/>
</dbReference>
<sequence>MTTRMWAIHACYKSMAVGTLVGHSDWVRSIAVTRDGAWIVSASKDQTVRILDAQTGDPVGNPLTGHSSEVYCVAVSPDGARIVSGCGNKVLKLWDTATRWKMIKQGLQGHSGAVYSVAYSPDGTCLASASTDQTVVLWDIGAHSRLDITLSSHTGPVRSVAFSPCGTRLVSGGHDHTVRLWDRQTGNNIHILTGHGANITTVAFSPNGLCVASGGEKGVRLWNALTGQLIGQPFTEHTNFVLSVAFSPDGNYLLSGAADNKIQVRDIAALCTGIEPEKELSGAFRWPSNPYEMTSHPQHSGWVTHDQESHVFWLPTRYEQHEKFLDPIQQAPCSPVYLNYSKFVHGTAWTKVARNPVSNSSE</sequence>
<gene>
    <name evidence="4" type="ORF">V565_280510</name>
</gene>
<feature type="repeat" description="WD" evidence="3">
    <location>
        <begin position="234"/>
        <end position="267"/>
    </location>
</feature>
<reference evidence="4 5" key="1">
    <citation type="submission" date="2013-12" db="EMBL/GenBank/DDBJ databases">
        <authorList>
            <person name="Cubeta M."/>
            <person name="Pakala S."/>
            <person name="Fedorova N."/>
            <person name="Thomas E."/>
            <person name="Dean R."/>
            <person name="Jabaji S."/>
            <person name="Neate S."/>
            <person name="Toda T."/>
            <person name="Tavantzis S."/>
            <person name="Vilgalys R."/>
            <person name="Bharathan N."/>
            <person name="Pakala S."/>
            <person name="Losada L.S."/>
            <person name="Zafar N."/>
            <person name="Nierman W."/>
        </authorList>
    </citation>
    <scope>NUCLEOTIDE SEQUENCE [LARGE SCALE GENOMIC DNA]</scope>
    <source>
        <strain evidence="4 5">123E</strain>
    </source>
</reference>
<organism evidence="4 5">
    <name type="scientific">Rhizoctonia solani 123E</name>
    <dbReference type="NCBI Taxonomy" id="1423351"/>
    <lineage>
        <taxon>Eukaryota</taxon>
        <taxon>Fungi</taxon>
        <taxon>Dikarya</taxon>
        <taxon>Basidiomycota</taxon>
        <taxon>Agaricomycotina</taxon>
        <taxon>Agaricomycetes</taxon>
        <taxon>Cantharellales</taxon>
        <taxon>Ceratobasidiaceae</taxon>
        <taxon>Rhizoctonia</taxon>
    </lineage>
</organism>
<feature type="repeat" description="WD" evidence="3">
    <location>
        <begin position="192"/>
        <end position="232"/>
    </location>
</feature>
<feature type="repeat" description="WD" evidence="3">
    <location>
        <begin position="20"/>
        <end position="61"/>
    </location>
</feature>
<dbReference type="InterPro" id="IPR020472">
    <property type="entry name" value="WD40_PAC1"/>
</dbReference>
<dbReference type="PANTHER" id="PTHR44129">
    <property type="entry name" value="WD REPEAT-CONTAINING PROTEIN POP1"/>
    <property type="match status" value="1"/>
</dbReference>
<dbReference type="InterPro" id="IPR036322">
    <property type="entry name" value="WD40_repeat_dom_sf"/>
</dbReference>
<dbReference type="CDD" id="cd00200">
    <property type="entry name" value="WD40"/>
    <property type="match status" value="1"/>
</dbReference>
<dbReference type="PROSITE" id="PS50082">
    <property type="entry name" value="WD_REPEATS_2"/>
    <property type="match status" value="6"/>
</dbReference>
<dbReference type="PROSITE" id="PS50294">
    <property type="entry name" value="WD_REPEATS_REGION"/>
    <property type="match status" value="6"/>
</dbReference>
<dbReference type="InterPro" id="IPR001680">
    <property type="entry name" value="WD40_rpt"/>
</dbReference>
<feature type="repeat" description="WD" evidence="3">
    <location>
        <begin position="107"/>
        <end position="148"/>
    </location>
</feature>
<keyword evidence="2" id="KW-0677">Repeat</keyword>
<dbReference type="Proteomes" id="UP000027456">
    <property type="component" value="Unassembled WGS sequence"/>
</dbReference>
<dbReference type="Gene3D" id="2.130.10.10">
    <property type="entry name" value="YVTN repeat-like/Quinoprotein amine dehydrogenase"/>
    <property type="match status" value="3"/>
</dbReference>
<dbReference type="HOGENOM" id="CLU_000288_57_32_1"/>
<evidence type="ECO:0000313" key="5">
    <source>
        <dbReference type="Proteomes" id="UP000027456"/>
    </source>
</evidence>
<feature type="repeat" description="WD" evidence="3">
    <location>
        <begin position="63"/>
        <end position="95"/>
    </location>
</feature>
<dbReference type="STRING" id="1423351.A0A074RE21"/>
<dbReference type="SMART" id="SM00320">
    <property type="entry name" value="WD40"/>
    <property type="match status" value="6"/>
</dbReference>
<dbReference type="InterPro" id="IPR015943">
    <property type="entry name" value="WD40/YVTN_repeat-like_dom_sf"/>
</dbReference>
<dbReference type="OrthoDB" id="538223at2759"/>
<evidence type="ECO:0000256" key="1">
    <source>
        <dbReference type="ARBA" id="ARBA00022574"/>
    </source>
</evidence>
<dbReference type="SUPFAM" id="SSF50978">
    <property type="entry name" value="WD40 repeat-like"/>
    <property type="match status" value="1"/>
</dbReference>
<dbReference type="EMBL" id="AZST01001877">
    <property type="protein sequence ID" value="KEP45381.1"/>
    <property type="molecule type" value="Genomic_DNA"/>
</dbReference>
<dbReference type="AlphaFoldDB" id="A0A074RE21"/>
<dbReference type="Pfam" id="PF00400">
    <property type="entry name" value="WD40"/>
    <property type="match status" value="6"/>
</dbReference>
<dbReference type="InterPro" id="IPR019775">
    <property type="entry name" value="WD40_repeat_CS"/>
</dbReference>